<dbReference type="AlphaFoldDB" id="A0A8H6QHY2"/>
<name>A0A8H6QHY2_9EURO</name>
<feature type="compositionally biased region" description="Polar residues" evidence="1">
    <location>
        <begin position="22"/>
        <end position="38"/>
    </location>
</feature>
<accession>A0A8H6QHY2</accession>
<proteinExistence type="predicted"/>
<evidence type="ECO:0000313" key="3">
    <source>
        <dbReference type="Proteomes" id="UP000662466"/>
    </source>
</evidence>
<comment type="caution">
    <text evidence="2">The sequence shown here is derived from an EMBL/GenBank/DDBJ whole genome shotgun (WGS) entry which is preliminary data.</text>
</comment>
<gene>
    <name evidence="2" type="ORF">CNMCM6106_008026</name>
</gene>
<organism evidence="2 3">
    <name type="scientific">Aspergillus hiratsukae</name>
    <dbReference type="NCBI Taxonomy" id="1194566"/>
    <lineage>
        <taxon>Eukaryota</taxon>
        <taxon>Fungi</taxon>
        <taxon>Dikarya</taxon>
        <taxon>Ascomycota</taxon>
        <taxon>Pezizomycotina</taxon>
        <taxon>Eurotiomycetes</taxon>
        <taxon>Eurotiomycetidae</taxon>
        <taxon>Eurotiales</taxon>
        <taxon>Aspergillaceae</taxon>
        <taxon>Aspergillus</taxon>
        <taxon>Aspergillus subgen. Fumigati</taxon>
    </lineage>
</organism>
<feature type="region of interest" description="Disordered" evidence="1">
    <location>
        <begin position="1"/>
        <end position="38"/>
    </location>
</feature>
<dbReference type="EMBL" id="JACBAF010001693">
    <property type="protein sequence ID" value="KAF7173940.1"/>
    <property type="molecule type" value="Genomic_DNA"/>
</dbReference>
<evidence type="ECO:0000313" key="2">
    <source>
        <dbReference type="EMBL" id="KAF7173940.1"/>
    </source>
</evidence>
<protein>
    <submittedName>
        <fullName evidence="2">Uncharacterized protein</fullName>
    </submittedName>
</protein>
<evidence type="ECO:0000256" key="1">
    <source>
        <dbReference type="SAM" id="MobiDB-lite"/>
    </source>
</evidence>
<reference evidence="2" key="1">
    <citation type="submission" date="2020-06" db="EMBL/GenBank/DDBJ databases">
        <title>Draft genome sequences of strains closely related to Aspergillus parafelis and Aspergillus hiratsukae.</title>
        <authorList>
            <person name="Dos Santos R.A.C."/>
            <person name="Rivero-Menendez O."/>
            <person name="Steenwyk J.L."/>
            <person name="Mead M.E."/>
            <person name="Goldman G.H."/>
            <person name="Alastruey-Izquierdo A."/>
            <person name="Rokas A."/>
        </authorList>
    </citation>
    <scope>NUCLEOTIDE SEQUENCE</scope>
    <source>
        <strain evidence="2">CNM-CM6106</strain>
    </source>
</reference>
<sequence>MNSQQPPPHYPSSPATTKETDNVPSTTTATTVEPSPSLSTVVAGLHSRVQSFLQESHPPDSLLAAVQRQTRISLDIVATALSRYKLSEL</sequence>
<dbReference type="Proteomes" id="UP000662466">
    <property type="component" value="Unassembled WGS sequence"/>
</dbReference>
<feature type="compositionally biased region" description="Pro residues" evidence="1">
    <location>
        <begin position="1"/>
        <end position="11"/>
    </location>
</feature>